<reference evidence="1 2" key="1">
    <citation type="submission" date="2018-06" db="EMBL/GenBank/DDBJ databases">
        <authorList>
            <consortium name="Pathogen Informatics"/>
            <person name="Doyle S."/>
        </authorList>
    </citation>
    <scope>NUCLEOTIDE SEQUENCE [LARGE SCALE GENOMIC DNA]</scope>
    <source>
        <strain evidence="1 2">NCTC1934</strain>
    </source>
</reference>
<dbReference type="OrthoDB" id="4484388at2"/>
<dbReference type="Proteomes" id="UP000255467">
    <property type="component" value="Unassembled WGS sequence"/>
</dbReference>
<dbReference type="RefSeq" id="WP_039809902.1">
    <property type="nucleotide sequence ID" value="NZ_UGRY01000002.1"/>
</dbReference>
<dbReference type="Pfam" id="PF02575">
    <property type="entry name" value="YbaB_DNA_bd"/>
    <property type="match status" value="1"/>
</dbReference>
<gene>
    <name evidence="1" type="ORF">NCTC1934_02655</name>
</gene>
<dbReference type="SUPFAM" id="SSF82607">
    <property type="entry name" value="YbaB-like"/>
    <property type="match status" value="1"/>
</dbReference>
<proteinExistence type="predicted"/>
<dbReference type="InterPro" id="IPR004401">
    <property type="entry name" value="YbaB/EbfC"/>
</dbReference>
<dbReference type="GO" id="GO:0003677">
    <property type="term" value="F:DNA binding"/>
    <property type="evidence" value="ECO:0007669"/>
    <property type="project" value="InterPro"/>
</dbReference>
<keyword evidence="2" id="KW-1185">Reference proteome</keyword>
<dbReference type="InterPro" id="IPR036894">
    <property type="entry name" value="YbaB-like_sf"/>
</dbReference>
<organism evidence="1 2">
    <name type="scientific">Nocardia otitidiscaviarum</name>
    <dbReference type="NCBI Taxonomy" id="1823"/>
    <lineage>
        <taxon>Bacteria</taxon>
        <taxon>Bacillati</taxon>
        <taxon>Actinomycetota</taxon>
        <taxon>Actinomycetes</taxon>
        <taxon>Mycobacteriales</taxon>
        <taxon>Nocardiaceae</taxon>
        <taxon>Nocardia</taxon>
    </lineage>
</organism>
<dbReference type="Gene3D" id="3.30.1310.10">
    <property type="entry name" value="Nucleoid-associated protein YbaB-like domain"/>
    <property type="match status" value="1"/>
</dbReference>
<name>A0A378YJM1_9NOCA</name>
<evidence type="ECO:0000313" key="1">
    <source>
        <dbReference type="EMBL" id="SUA76671.1"/>
    </source>
</evidence>
<evidence type="ECO:0000313" key="2">
    <source>
        <dbReference type="Proteomes" id="UP000255467"/>
    </source>
</evidence>
<sequence>MVGSWDELETRVRQQMYRFQEFGDELAAVRGRGTSEDGAVTVEVDGNGALRDLNFSSEIARMSPDEFERAVVDTANAAARNAFTKRAELMTRFNEEFAG</sequence>
<dbReference type="EMBL" id="UGRY01000002">
    <property type="protein sequence ID" value="SUA76671.1"/>
    <property type="molecule type" value="Genomic_DNA"/>
</dbReference>
<dbReference type="STRING" id="1406858.GCA_000710895_07289"/>
<accession>A0A378YJM1</accession>
<protein>
    <submittedName>
        <fullName evidence="1">Uncharacterized BCR, YbaB family COG0718</fullName>
    </submittedName>
</protein>
<dbReference type="AlphaFoldDB" id="A0A378YJM1"/>